<evidence type="ECO:0000313" key="2">
    <source>
        <dbReference type="Proteomes" id="UP001369815"/>
    </source>
</evidence>
<sequence>MSLVAEGARELEDGSVRLATARCDEEEEETLKKLSQSKLKWGATSLVSDLAEVISEESGNPVMHLSFGGESTNVMV</sequence>
<keyword evidence="2" id="KW-1185">Reference proteome</keyword>
<proteinExistence type="predicted"/>
<organism evidence="1 2">
    <name type="scientific">Daldinia eschscholtzii</name>
    <dbReference type="NCBI Taxonomy" id="292717"/>
    <lineage>
        <taxon>Eukaryota</taxon>
        <taxon>Fungi</taxon>
        <taxon>Dikarya</taxon>
        <taxon>Ascomycota</taxon>
        <taxon>Pezizomycotina</taxon>
        <taxon>Sordariomycetes</taxon>
        <taxon>Xylariomycetidae</taxon>
        <taxon>Xylariales</taxon>
        <taxon>Hypoxylaceae</taxon>
        <taxon>Daldinia</taxon>
    </lineage>
</organism>
<name>A0AAX6M705_9PEZI</name>
<protein>
    <submittedName>
        <fullName evidence="1">Uncharacterized protein</fullName>
    </submittedName>
</protein>
<evidence type="ECO:0000313" key="1">
    <source>
        <dbReference type="EMBL" id="KAK6948233.1"/>
    </source>
</evidence>
<dbReference type="Proteomes" id="UP001369815">
    <property type="component" value="Unassembled WGS sequence"/>
</dbReference>
<dbReference type="EMBL" id="JBANMG010000010">
    <property type="protein sequence ID" value="KAK6948233.1"/>
    <property type="molecule type" value="Genomic_DNA"/>
</dbReference>
<dbReference type="AlphaFoldDB" id="A0AAX6M705"/>
<accession>A0AAX6M705</accession>
<comment type="caution">
    <text evidence="1">The sequence shown here is derived from an EMBL/GenBank/DDBJ whole genome shotgun (WGS) entry which is preliminary data.</text>
</comment>
<gene>
    <name evidence="1" type="ORF">Daesc_009997</name>
</gene>
<reference evidence="1 2" key="1">
    <citation type="journal article" date="2024" name="Front Chem Biol">
        <title>Unveiling the potential of Daldinia eschscholtzii MFLUCC 19-0629 through bioactivity and bioinformatics studies for enhanced sustainable agriculture production.</title>
        <authorList>
            <person name="Brooks S."/>
            <person name="Weaver J.A."/>
            <person name="Klomchit A."/>
            <person name="Alharthi S.A."/>
            <person name="Onlamun T."/>
            <person name="Nurani R."/>
            <person name="Vong T.K."/>
            <person name="Alberti F."/>
            <person name="Greco C."/>
        </authorList>
    </citation>
    <scope>NUCLEOTIDE SEQUENCE [LARGE SCALE GENOMIC DNA]</scope>
    <source>
        <strain evidence="1">MFLUCC 19-0629</strain>
    </source>
</reference>